<evidence type="ECO:0000313" key="4">
    <source>
        <dbReference type="Proteomes" id="UP000245631"/>
    </source>
</evidence>
<evidence type="ECO:0000256" key="1">
    <source>
        <dbReference type="SAM" id="MobiDB-lite"/>
    </source>
</evidence>
<dbReference type="GeneID" id="61052031"/>
<gene>
    <name evidence="3" type="ORF">C8D77_10356</name>
</gene>
<dbReference type="EMBL" id="QGGH01000003">
    <property type="protein sequence ID" value="PWJ91362.1"/>
    <property type="molecule type" value="Genomic_DNA"/>
</dbReference>
<comment type="caution">
    <text evidence="3">The sequence shown here is derived from an EMBL/GenBank/DDBJ whole genome shotgun (WGS) entry which is preliminary data.</text>
</comment>
<sequence length="78" mass="7670">MTAFLRNTLLAAIAVSSLAGSAMADQTTSCAKTNLNDLWAGRCCSAAGASDCLGGGNNGHDHSDKGGRGNNGGTAGKK</sequence>
<feature type="signal peptide" evidence="2">
    <location>
        <begin position="1"/>
        <end position="24"/>
    </location>
</feature>
<evidence type="ECO:0000313" key="3">
    <source>
        <dbReference type="EMBL" id="PWJ91362.1"/>
    </source>
</evidence>
<dbReference type="AlphaFoldDB" id="A0A8E3B5H6"/>
<dbReference type="Proteomes" id="UP000245631">
    <property type="component" value="Unassembled WGS sequence"/>
</dbReference>
<feature type="compositionally biased region" description="Gly residues" evidence="1">
    <location>
        <begin position="68"/>
        <end position="78"/>
    </location>
</feature>
<evidence type="ECO:0000256" key="2">
    <source>
        <dbReference type="SAM" id="SignalP"/>
    </source>
</evidence>
<name>A0A8E3B5H6_RHILI</name>
<organism evidence="3 4">
    <name type="scientific">Rhizobium loti</name>
    <name type="common">Mesorhizobium loti</name>
    <dbReference type="NCBI Taxonomy" id="381"/>
    <lineage>
        <taxon>Bacteria</taxon>
        <taxon>Pseudomonadati</taxon>
        <taxon>Pseudomonadota</taxon>
        <taxon>Alphaproteobacteria</taxon>
        <taxon>Hyphomicrobiales</taxon>
        <taxon>Phyllobacteriaceae</taxon>
        <taxon>Mesorhizobium</taxon>
    </lineage>
</organism>
<dbReference type="RefSeq" id="WP_109663554.1">
    <property type="nucleotide sequence ID" value="NZ_QGGH01000003.1"/>
</dbReference>
<reference evidence="3 4" key="1">
    <citation type="submission" date="2018-05" db="EMBL/GenBank/DDBJ databases">
        <title>Genomic Encyclopedia of Type Strains, Phase IV (KMG-IV): sequencing the most valuable type-strain genomes for metagenomic binning, comparative biology and taxonomic classification.</title>
        <authorList>
            <person name="Goeker M."/>
        </authorList>
    </citation>
    <scope>NUCLEOTIDE SEQUENCE [LARGE SCALE GENOMIC DNA]</scope>
    <source>
        <strain evidence="3 4">DSM 2626</strain>
    </source>
</reference>
<protein>
    <submittedName>
        <fullName evidence="3">Uncharacterized protein</fullName>
    </submittedName>
</protein>
<feature type="chain" id="PRO_5034213151" evidence="2">
    <location>
        <begin position="25"/>
        <end position="78"/>
    </location>
</feature>
<feature type="region of interest" description="Disordered" evidence="1">
    <location>
        <begin position="55"/>
        <end position="78"/>
    </location>
</feature>
<keyword evidence="2" id="KW-0732">Signal</keyword>
<proteinExistence type="predicted"/>
<accession>A0A8E3B5H6</accession>